<keyword evidence="5" id="KW-0539">Nucleus</keyword>
<keyword evidence="3" id="KW-0158">Chromosome</keyword>
<evidence type="ECO:0000256" key="4">
    <source>
        <dbReference type="ARBA" id="ARBA00022895"/>
    </source>
</evidence>
<dbReference type="EMBL" id="JBBWWQ010000019">
    <property type="protein sequence ID" value="KAK8919207.1"/>
    <property type="molecule type" value="Genomic_DNA"/>
</dbReference>
<keyword evidence="6" id="KW-0131">Cell cycle</keyword>
<reference evidence="8 9" key="1">
    <citation type="journal article" date="2022" name="Nat. Plants">
        <title>Genomes of leafy and leafless Platanthera orchids illuminate the evolution of mycoheterotrophy.</title>
        <authorList>
            <person name="Li M.H."/>
            <person name="Liu K.W."/>
            <person name="Li Z."/>
            <person name="Lu H.C."/>
            <person name="Ye Q.L."/>
            <person name="Zhang D."/>
            <person name="Wang J.Y."/>
            <person name="Li Y.F."/>
            <person name="Zhong Z.M."/>
            <person name="Liu X."/>
            <person name="Yu X."/>
            <person name="Liu D.K."/>
            <person name="Tu X.D."/>
            <person name="Liu B."/>
            <person name="Hao Y."/>
            <person name="Liao X.Y."/>
            <person name="Jiang Y.T."/>
            <person name="Sun W.H."/>
            <person name="Chen J."/>
            <person name="Chen Y.Q."/>
            <person name="Ai Y."/>
            <person name="Zhai J.W."/>
            <person name="Wu S.S."/>
            <person name="Zhou Z."/>
            <person name="Hsiao Y.Y."/>
            <person name="Wu W.L."/>
            <person name="Chen Y.Y."/>
            <person name="Lin Y.F."/>
            <person name="Hsu J.L."/>
            <person name="Li C.Y."/>
            <person name="Wang Z.W."/>
            <person name="Zhao X."/>
            <person name="Zhong W.Y."/>
            <person name="Ma X.K."/>
            <person name="Ma L."/>
            <person name="Huang J."/>
            <person name="Chen G.Z."/>
            <person name="Huang M.Z."/>
            <person name="Huang L."/>
            <person name="Peng D.H."/>
            <person name="Luo Y.B."/>
            <person name="Zou S.Q."/>
            <person name="Chen S.P."/>
            <person name="Lan S."/>
            <person name="Tsai W.C."/>
            <person name="Van de Peer Y."/>
            <person name="Liu Z.J."/>
        </authorList>
    </citation>
    <scope>NUCLEOTIDE SEQUENCE [LARGE SCALE GENOMIC DNA]</scope>
    <source>
        <strain evidence="8">Lor287</strain>
    </source>
</reference>
<keyword evidence="4" id="KW-0779">Telomere</keyword>
<accession>A0AAP0AYG1</accession>
<evidence type="ECO:0000256" key="3">
    <source>
        <dbReference type="ARBA" id="ARBA00022454"/>
    </source>
</evidence>
<sequence length="852" mass="96617">MAEAVELEIKEIKTLIMAKDKSLAYASLLMLQRSSAGNTSSMETLAVVSPPLLPALLSDIYHREEEIAAQALKCLGFMLYHRSLVSSISEGASRSALDLLARLIVTTKMKAICNLGVWCLSVQQLDAFTVECCIDNVLRAVVYAIDNPFGSSSTTFEAVQAVMKISTQLSKKMRDAAYIWLPPIYRRLLSDDKKERDIAERCLMKTKQIIFPAPPTLSMAVGQDLKKNLLARIMSMQPNNHMKVCSIRAWGWYVCLLSSSVLKDRHLVNQMLKFPELMFTDVEPQVQIASLVTWEHLVDAFLPPEITEVQEVVNDELPKDLLRRIKVLMVPLQGIISSKCDISVHMACLNTWHYLLHKLDHLVNHPLVLLTTFRPFLEVIFWSSPDKEIFCLWKPCLNLFEQYISGTVKSKEMDLVSTSCACDVENEKGIPISCISSGSRRMHYCIKWLPCKVCDIDFPLMVIKAIVSHSQVKPIEPEIRTFSLSSALRIFKLVIQRVKAETERPTVSRDVVQLCLSAILRFIKEICQDLSSRNNKNYSDLLWITFQFVVVAREELGVLLLASPLNQVPLDLIYIKGGKSSKISSSPVVQTIVKSSVGYMDMVSPMIYTVFLHLAVLVQSTLHLSEAEYMQLAIQHVKFLLFSQSPSVNFHAAVCFLYVHLNKPFDGKIGSLVLWRIIAKSMTEKIDMVFDLSVLRIDGVDVTYSVLYWFLCYPLILLCSKIIYSDCSGSCLVSPQRDLLLKDLVEVLNAFFDYQKCGINACTQYTENDFLNCLCELLIKVLDESNTCQHKLIISSSGNSQSIDAFLFFSEMLICILDHMLFYIEDLRVSLEGREKHFGLIKNIFALFERWT</sequence>
<dbReference type="AlphaFoldDB" id="A0AAP0AYG1"/>
<evidence type="ECO:0000256" key="5">
    <source>
        <dbReference type="ARBA" id="ARBA00023242"/>
    </source>
</evidence>
<organism evidence="8 9">
    <name type="scientific">Platanthera zijinensis</name>
    <dbReference type="NCBI Taxonomy" id="2320716"/>
    <lineage>
        <taxon>Eukaryota</taxon>
        <taxon>Viridiplantae</taxon>
        <taxon>Streptophyta</taxon>
        <taxon>Embryophyta</taxon>
        <taxon>Tracheophyta</taxon>
        <taxon>Spermatophyta</taxon>
        <taxon>Magnoliopsida</taxon>
        <taxon>Liliopsida</taxon>
        <taxon>Asparagales</taxon>
        <taxon>Orchidaceae</taxon>
        <taxon>Orchidoideae</taxon>
        <taxon>Orchideae</taxon>
        <taxon>Orchidinae</taxon>
        <taxon>Platanthera</taxon>
    </lineage>
</organism>
<dbReference type="InterPro" id="IPR022031">
    <property type="entry name" value="Rif1_N"/>
</dbReference>
<feature type="domain" description="Telomere-associated protein Rif1 N-terminal" evidence="7">
    <location>
        <begin position="65"/>
        <end position="359"/>
    </location>
</feature>
<dbReference type="PANTHER" id="PTHR22928">
    <property type="entry name" value="TELOMERE-ASSOCIATED PROTEIN RIF1"/>
    <property type="match status" value="1"/>
</dbReference>
<keyword evidence="9" id="KW-1185">Reference proteome</keyword>
<proteinExistence type="predicted"/>
<dbReference type="GO" id="GO:0000723">
    <property type="term" value="P:telomere maintenance"/>
    <property type="evidence" value="ECO:0007669"/>
    <property type="project" value="TreeGrafter"/>
</dbReference>
<evidence type="ECO:0000256" key="1">
    <source>
        <dbReference type="ARBA" id="ARBA00004123"/>
    </source>
</evidence>
<comment type="caution">
    <text evidence="8">The sequence shown here is derived from an EMBL/GenBank/DDBJ whole genome shotgun (WGS) entry which is preliminary data.</text>
</comment>
<dbReference type="SUPFAM" id="SSF48371">
    <property type="entry name" value="ARM repeat"/>
    <property type="match status" value="1"/>
</dbReference>
<gene>
    <name evidence="8" type="ORF">KSP39_PZI021075</name>
</gene>
<dbReference type="Proteomes" id="UP001418222">
    <property type="component" value="Unassembled WGS sequence"/>
</dbReference>
<dbReference type="PANTHER" id="PTHR22928:SF3">
    <property type="entry name" value="TELOMERE-ASSOCIATED PROTEIN RIF1"/>
    <property type="match status" value="1"/>
</dbReference>
<evidence type="ECO:0000256" key="6">
    <source>
        <dbReference type="ARBA" id="ARBA00023306"/>
    </source>
</evidence>
<name>A0AAP0AYG1_9ASPA</name>
<dbReference type="GO" id="GO:0000781">
    <property type="term" value="C:chromosome, telomeric region"/>
    <property type="evidence" value="ECO:0007669"/>
    <property type="project" value="UniProtKB-SubCell"/>
</dbReference>
<evidence type="ECO:0000259" key="7">
    <source>
        <dbReference type="Pfam" id="PF12231"/>
    </source>
</evidence>
<dbReference type="InterPro" id="IPR016024">
    <property type="entry name" value="ARM-type_fold"/>
</dbReference>
<dbReference type="Pfam" id="PF12231">
    <property type="entry name" value="Rif1_N"/>
    <property type="match status" value="1"/>
</dbReference>
<evidence type="ECO:0000313" key="8">
    <source>
        <dbReference type="EMBL" id="KAK8919207.1"/>
    </source>
</evidence>
<dbReference type="GO" id="GO:0005634">
    <property type="term" value="C:nucleus"/>
    <property type="evidence" value="ECO:0007669"/>
    <property type="project" value="UniProtKB-SubCell"/>
</dbReference>
<comment type="subcellular location">
    <subcellularLocation>
        <location evidence="2">Chromosome</location>
        <location evidence="2">Telomere</location>
    </subcellularLocation>
    <subcellularLocation>
        <location evidence="1">Nucleus</location>
    </subcellularLocation>
</comment>
<protein>
    <recommendedName>
        <fullName evidence="7">Telomere-associated protein Rif1 N-terminal domain-containing protein</fullName>
    </recommendedName>
</protein>
<evidence type="ECO:0000313" key="9">
    <source>
        <dbReference type="Proteomes" id="UP001418222"/>
    </source>
</evidence>
<evidence type="ECO:0000256" key="2">
    <source>
        <dbReference type="ARBA" id="ARBA00004574"/>
    </source>
</evidence>